<reference evidence="1" key="1">
    <citation type="submission" date="2020-06" db="EMBL/GenBank/DDBJ databases">
        <authorList>
            <person name="Li T."/>
            <person name="Hu X."/>
            <person name="Zhang T."/>
            <person name="Song X."/>
            <person name="Zhang H."/>
            <person name="Dai N."/>
            <person name="Sheng W."/>
            <person name="Hou X."/>
            <person name="Wei L."/>
        </authorList>
    </citation>
    <scope>NUCLEOTIDE SEQUENCE</scope>
    <source>
        <strain evidence="1">KEN1</strain>
        <tissue evidence="1">Leaf</tissue>
    </source>
</reference>
<reference evidence="1" key="2">
    <citation type="journal article" date="2024" name="Plant">
        <title>Genomic evolution and insights into agronomic trait innovations of Sesamum species.</title>
        <authorList>
            <person name="Miao H."/>
            <person name="Wang L."/>
            <person name="Qu L."/>
            <person name="Liu H."/>
            <person name="Sun Y."/>
            <person name="Le M."/>
            <person name="Wang Q."/>
            <person name="Wei S."/>
            <person name="Zheng Y."/>
            <person name="Lin W."/>
            <person name="Duan Y."/>
            <person name="Cao H."/>
            <person name="Xiong S."/>
            <person name="Wang X."/>
            <person name="Wei L."/>
            <person name="Li C."/>
            <person name="Ma Q."/>
            <person name="Ju M."/>
            <person name="Zhao R."/>
            <person name="Li G."/>
            <person name="Mu C."/>
            <person name="Tian Q."/>
            <person name="Mei H."/>
            <person name="Zhang T."/>
            <person name="Gao T."/>
            <person name="Zhang H."/>
        </authorList>
    </citation>
    <scope>NUCLEOTIDE SEQUENCE</scope>
    <source>
        <strain evidence="1">KEN1</strain>
    </source>
</reference>
<gene>
    <name evidence="1" type="ORF">Slati_4260400</name>
</gene>
<accession>A0AAW2TC29</accession>
<dbReference type="EMBL" id="JACGWN010000015">
    <property type="protein sequence ID" value="KAL0402305.1"/>
    <property type="molecule type" value="Genomic_DNA"/>
</dbReference>
<proteinExistence type="predicted"/>
<organism evidence="1">
    <name type="scientific">Sesamum latifolium</name>
    <dbReference type="NCBI Taxonomy" id="2727402"/>
    <lineage>
        <taxon>Eukaryota</taxon>
        <taxon>Viridiplantae</taxon>
        <taxon>Streptophyta</taxon>
        <taxon>Embryophyta</taxon>
        <taxon>Tracheophyta</taxon>
        <taxon>Spermatophyta</taxon>
        <taxon>Magnoliopsida</taxon>
        <taxon>eudicotyledons</taxon>
        <taxon>Gunneridae</taxon>
        <taxon>Pentapetalae</taxon>
        <taxon>asterids</taxon>
        <taxon>lamiids</taxon>
        <taxon>Lamiales</taxon>
        <taxon>Pedaliaceae</taxon>
        <taxon>Sesamum</taxon>
    </lineage>
</organism>
<name>A0AAW2TC29_9LAMI</name>
<sequence length="92" mass="10066">MIQHDETNSALRGVAVSRNGPRVSHLLFADDTLLFVQDTKEALLCVKNVLQLFEVAFGLAVNWHKSTAVFSKNVDKAAGEELGRILGVMVVD</sequence>
<protein>
    <recommendedName>
        <fullName evidence="2">Reverse transcriptase domain-containing protein</fullName>
    </recommendedName>
</protein>
<dbReference type="AlphaFoldDB" id="A0AAW2TC29"/>
<evidence type="ECO:0000313" key="1">
    <source>
        <dbReference type="EMBL" id="KAL0402305.1"/>
    </source>
</evidence>
<evidence type="ECO:0008006" key="2">
    <source>
        <dbReference type="Google" id="ProtNLM"/>
    </source>
</evidence>
<comment type="caution">
    <text evidence="1">The sequence shown here is derived from an EMBL/GenBank/DDBJ whole genome shotgun (WGS) entry which is preliminary data.</text>
</comment>